<protein>
    <submittedName>
        <fullName evidence="1">Uncharacterized protein</fullName>
    </submittedName>
</protein>
<evidence type="ECO:0000313" key="1">
    <source>
        <dbReference type="EMBL" id="BAV94058.1"/>
    </source>
</evidence>
<gene>
    <name evidence="1" type="ORF">JBKA6_0045</name>
</gene>
<evidence type="ECO:0000313" key="2">
    <source>
        <dbReference type="Proteomes" id="UP000243197"/>
    </source>
</evidence>
<keyword evidence="2" id="KW-1185">Reference proteome</keyword>
<reference evidence="1 2" key="1">
    <citation type="submission" date="2014-03" db="EMBL/GenBank/DDBJ databases">
        <title>complete genome sequence of Flavobacteriaceae bacterium JBKA-6.</title>
        <authorList>
            <person name="Takano T."/>
            <person name="Nakamura Y."/>
            <person name="Takuma S."/>
            <person name="Yasuike M."/>
            <person name="Matsuyama T."/>
            <person name="Sakai T."/>
            <person name="Fujiwara A."/>
            <person name="Kimoto K."/>
            <person name="Fukuda Y."/>
            <person name="Kondo H."/>
            <person name="Hirono I."/>
            <person name="Nakayasu C."/>
        </authorList>
    </citation>
    <scope>NUCLEOTIDE SEQUENCE [LARGE SCALE GENOMIC DNA]</scope>
    <source>
        <strain evidence="1 2">JBKA-6</strain>
    </source>
</reference>
<dbReference type="EMBL" id="AP014564">
    <property type="protein sequence ID" value="BAV94058.1"/>
    <property type="molecule type" value="Genomic_DNA"/>
</dbReference>
<name>A0A1J1DW26_9FLAO</name>
<proteinExistence type="predicted"/>
<sequence>MITIILGCEKGRVGEEYDKKNIGIKVEVLKNENIPFLEIESNDNMMNIVKTDNTTRENVDLVITCDDDITLILNNEILTNRRISIPIKGIDSKKKIATYIISAQAKDGRETKYEIIVKYDTLISDKLRGKIFVNKTYRIVKYPSDKWLKSHKYTKEEFINFIKDNIDAGGLKYRFFSPDRIDVYYEDPKNKISNQVIDSNNGVWKNSEANIYSNKFTFKTLNGEDQIEVRLNSYDDTLLLIEDKQNKDRLENIYIVYKYFYEEKGS</sequence>
<dbReference type="AlphaFoldDB" id="A0A1J1DW26"/>
<accession>A0A1J1DW26</accession>
<dbReference type="KEGG" id="ise:JBKA6_0045"/>
<organism evidence="1 2">
    <name type="scientific">Ichthyobacterium seriolicida</name>
    <dbReference type="NCBI Taxonomy" id="242600"/>
    <lineage>
        <taxon>Bacteria</taxon>
        <taxon>Pseudomonadati</taxon>
        <taxon>Bacteroidota</taxon>
        <taxon>Flavobacteriia</taxon>
        <taxon>Flavobacteriales</taxon>
        <taxon>Ichthyobacteriaceae</taxon>
        <taxon>Ichthyobacterium</taxon>
    </lineage>
</organism>
<dbReference type="Proteomes" id="UP000243197">
    <property type="component" value="Chromosome"/>
</dbReference>